<evidence type="ECO:0000313" key="1">
    <source>
        <dbReference type="EMBL" id="NII41674.1"/>
    </source>
</evidence>
<dbReference type="RefSeq" id="WP_166780688.1">
    <property type="nucleotide sequence ID" value="NZ_JAAOYO010000003.1"/>
</dbReference>
<keyword evidence="2" id="KW-1185">Reference proteome</keyword>
<comment type="caution">
    <text evidence="1">The sequence shown here is derived from an EMBL/GenBank/DDBJ whole genome shotgun (WGS) entry which is preliminary data.</text>
</comment>
<evidence type="ECO:0000313" key="2">
    <source>
        <dbReference type="Proteomes" id="UP001318300"/>
    </source>
</evidence>
<dbReference type="Proteomes" id="UP001318300">
    <property type="component" value="Unassembled WGS sequence"/>
</dbReference>
<name>A0ABX0TCS4_9MICO</name>
<protein>
    <recommendedName>
        <fullName evidence="3">LysR substrate-binding domain-containing protein</fullName>
    </recommendedName>
</protein>
<evidence type="ECO:0008006" key="3">
    <source>
        <dbReference type="Google" id="ProtNLM"/>
    </source>
</evidence>
<organism evidence="1 2">
    <name type="scientific">Curtobacterium salicis</name>
    <dbReference type="NCBI Taxonomy" id="1779862"/>
    <lineage>
        <taxon>Bacteria</taxon>
        <taxon>Bacillati</taxon>
        <taxon>Actinomycetota</taxon>
        <taxon>Actinomycetes</taxon>
        <taxon>Micrococcales</taxon>
        <taxon>Microbacteriaceae</taxon>
        <taxon>Curtobacterium</taxon>
    </lineage>
</organism>
<accession>A0ABX0TCS4</accession>
<gene>
    <name evidence="1" type="ORF">E9228_002321</name>
</gene>
<reference evidence="1 2" key="1">
    <citation type="submission" date="2020-03" db="EMBL/GenBank/DDBJ databases">
        <title>Above-ground endophytic microbial communities from plants in different locations in the United States.</title>
        <authorList>
            <person name="Frank C."/>
        </authorList>
    </citation>
    <scope>NUCLEOTIDE SEQUENCE [LARGE SCALE GENOMIC DNA]</scope>
    <source>
        <strain evidence="1 2">WW7</strain>
    </source>
</reference>
<proteinExistence type="predicted"/>
<dbReference type="EMBL" id="JAAOYO010000003">
    <property type="protein sequence ID" value="NII41674.1"/>
    <property type="molecule type" value="Genomic_DNA"/>
</dbReference>
<sequence>MSRPSRQQRALAVELLRAAIGVVHLVGSRRALGRPAVLARVLGVRQVTQAGLVLRVGTPDAHTVSALVDATHGVTMVPLALLDRQSRRFAVRQLWIATLLTVLEVALVGRGGKR</sequence>